<evidence type="ECO:0000256" key="2">
    <source>
        <dbReference type="ARBA" id="ARBA00023125"/>
    </source>
</evidence>
<dbReference type="GO" id="GO:0000160">
    <property type="term" value="P:phosphorelay signal transduction system"/>
    <property type="evidence" value="ECO:0007669"/>
    <property type="project" value="InterPro"/>
</dbReference>
<dbReference type="Pfam" id="PF00072">
    <property type="entry name" value="Response_reg"/>
    <property type="match status" value="1"/>
</dbReference>
<dbReference type="Pfam" id="PF17853">
    <property type="entry name" value="GGDEF_2"/>
    <property type="match status" value="1"/>
</dbReference>
<evidence type="ECO:0000259" key="5">
    <source>
        <dbReference type="PROSITE" id="PS01124"/>
    </source>
</evidence>
<evidence type="ECO:0000259" key="6">
    <source>
        <dbReference type="PROSITE" id="PS50110"/>
    </source>
</evidence>
<dbReference type="SUPFAM" id="SSF52172">
    <property type="entry name" value="CheY-like"/>
    <property type="match status" value="1"/>
</dbReference>
<organism evidence="7 8">
    <name type="scientific">Guptibacillus hwajinpoensis</name>
    <dbReference type="NCBI Taxonomy" id="208199"/>
    <lineage>
        <taxon>Bacteria</taxon>
        <taxon>Bacillati</taxon>
        <taxon>Bacillota</taxon>
        <taxon>Bacilli</taxon>
        <taxon>Bacillales</taxon>
        <taxon>Guptibacillaceae</taxon>
        <taxon>Guptibacillus</taxon>
    </lineage>
</organism>
<dbReference type="Pfam" id="PF12833">
    <property type="entry name" value="HTH_18"/>
    <property type="match status" value="1"/>
</dbReference>
<dbReference type="InterPro" id="IPR001789">
    <property type="entry name" value="Sig_transdc_resp-reg_receiver"/>
</dbReference>
<dbReference type="PROSITE" id="PS00041">
    <property type="entry name" value="HTH_ARAC_FAMILY_1"/>
    <property type="match status" value="1"/>
</dbReference>
<dbReference type="SMART" id="SM00448">
    <property type="entry name" value="REC"/>
    <property type="match status" value="1"/>
</dbReference>
<keyword evidence="4" id="KW-0597">Phosphoprotein</keyword>
<evidence type="ECO:0000256" key="4">
    <source>
        <dbReference type="PROSITE-ProRule" id="PRU00169"/>
    </source>
</evidence>
<feature type="modified residue" description="4-aspartylphosphate" evidence="4">
    <location>
        <position position="58"/>
    </location>
</feature>
<dbReference type="Gene3D" id="1.10.10.60">
    <property type="entry name" value="Homeodomain-like"/>
    <property type="match status" value="2"/>
</dbReference>
<evidence type="ECO:0000313" key="7">
    <source>
        <dbReference type="EMBL" id="MYL62008.1"/>
    </source>
</evidence>
<gene>
    <name evidence="7" type="ORF">GLW07_01435</name>
</gene>
<keyword evidence="1" id="KW-0805">Transcription regulation</keyword>
<dbReference type="PANTHER" id="PTHR43280">
    <property type="entry name" value="ARAC-FAMILY TRANSCRIPTIONAL REGULATOR"/>
    <property type="match status" value="1"/>
</dbReference>
<dbReference type="InterPro" id="IPR009057">
    <property type="entry name" value="Homeodomain-like_sf"/>
</dbReference>
<evidence type="ECO:0000313" key="8">
    <source>
        <dbReference type="Proteomes" id="UP000447833"/>
    </source>
</evidence>
<dbReference type="Gene3D" id="3.40.50.2300">
    <property type="match status" value="1"/>
</dbReference>
<dbReference type="PANTHER" id="PTHR43280:SF28">
    <property type="entry name" value="HTH-TYPE TRANSCRIPTIONAL ACTIVATOR RHAS"/>
    <property type="match status" value="1"/>
</dbReference>
<dbReference type="PROSITE" id="PS01124">
    <property type="entry name" value="HTH_ARAC_FAMILY_2"/>
    <property type="match status" value="1"/>
</dbReference>
<dbReference type="GO" id="GO:0043565">
    <property type="term" value="F:sequence-specific DNA binding"/>
    <property type="evidence" value="ECO:0007669"/>
    <property type="project" value="InterPro"/>
</dbReference>
<dbReference type="InterPro" id="IPR011006">
    <property type="entry name" value="CheY-like_superfamily"/>
</dbReference>
<dbReference type="SUPFAM" id="SSF46689">
    <property type="entry name" value="Homeodomain-like"/>
    <property type="match status" value="2"/>
</dbReference>
<dbReference type="SMART" id="SM00342">
    <property type="entry name" value="HTH_ARAC"/>
    <property type="match status" value="1"/>
</dbReference>
<dbReference type="InterPro" id="IPR018060">
    <property type="entry name" value="HTH_AraC"/>
</dbReference>
<proteinExistence type="predicted"/>
<sequence>MNNLLKIMIVDDEQLERDAIEMMITREYGDKVKLVKAKNGREAISFVGEFQPHIVFMDIKMPGIDGVEAVRTIKSNHPNIRFIMLSAFDTFNYARDVMQQGVKEYLLKPGRKSEILAALSRVSTELEIEREEAAKKDHVQAQLAKAVHLLEGEWMNAILMNQVTEFSPAEWSELLGFQTTAGYAIVFKFPNKLDRFNEMVQWIKKKVKSAFPGEALIGVRDEYYLPCFLFSESLQEKDKRLKAKLQPILRNLLHEFNQHFGVAVCIGVGRPYKEAEQFVASYREALHTVRDLDVEQDVTYAFYHEGRSANVPQHDRTQEQESIVINAINNGDFTRAMKELDVYVEMISVEPTSTYVQKLNELFLVAERILQNNGIVLSSYTYIRAEDEYEATNLAREKLRKLSEHVLEWRALHGGDRLEQVKQYIRAHFHKQLTLEEAAEHVELSPYYVSKLFKDKIGITFIDYVTEVRIGEAKREMLDASKSLKEICFNVGYKDPNYFSRVFKRKAGLSPSQYREKLLV</sequence>
<dbReference type="CDD" id="cd17536">
    <property type="entry name" value="REC_YesN-like"/>
    <property type="match status" value="1"/>
</dbReference>
<dbReference type="GO" id="GO:0003700">
    <property type="term" value="F:DNA-binding transcription factor activity"/>
    <property type="evidence" value="ECO:0007669"/>
    <property type="project" value="InterPro"/>
</dbReference>
<name>A0A845EVG1_9BACL</name>
<dbReference type="InterPro" id="IPR020449">
    <property type="entry name" value="Tscrpt_reg_AraC-type_HTH"/>
</dbReference>
<accession>A0A845EVG1</accession>
<dbReference type="InterPro" id="IPR018062">
    <property type="entry name" value="HTH_AraC-typ_CS"/>
</dbReference>
<dbReference type="AlphaFoldDB" id="A0A845EVG1"/>
<keyword evidence="2" id="KW-0238">DNA-binding</keyword>
<dbReference type="PROSITE" id="PS50110">
    <property type="entry name" value="RESPONSE_REGULATORY"/>
    <property type="match status" value="1"/>
</dbReference>
<feature type="domain" description="HTH araC/xylS-type" evidence="5">
    <location>
        <begin position="419"/>
        <end position="517"/>
    </location>
</feature>
<dbReference type="InterPro" id="IPR041522">
    <property type="entry name" value="CdaR_GGDEF"/>
</dbReference>
<feature type="domain" description="Response regulatory" evidence="6">
    <location>
        <begin position="6"/>
        <end position="123"/>
    </location>
</feature>
<dbReference type="EMBL" id="WMEY01000001">
    <property type="protein sequence ID" value="MYL62008.1"/>
    <property type="molecule type" value="Genomic_DNA"/>
</dbReference>
<dbReference type="Proteomes" id="UP000447833">
    <property type="component" value="Unassembled WGS sequence"/>
</dbReference>
<evidence type="ECO:0000256" key="1">
    <source>
        <dbReference type="ARBA" id="ARBA00023015"/>
    </source>
</evidence>
<dbReference type="PRINTS" id="PR00032">
    <property type="entry name" value="HTHARAC"/>
</dbReference>
<keyword evidence="3" id="KW-0804">Transcription</keyword>
<comment type="caution">
    <text evidence="7">The sequence shown here is derived from an EMBL/GenBank/DDBJ whole genome shotgun (WGS) entry which is preliminary data.</text>
</comment>
<reference evidence="7 8" key="1">
    <citation type="submission" date="2019-11" db="EMBL/GenBank/DDBJ databases">
        <title>Genome sequences of 17 halophilic strains isolated from different environments.</title>
        <authorList>
            <person name="Furrow R.E."/>
        </authorList>
    </citation>
    <scope>NUCLEOTIDE SEQUENCE [LARGE SCALE GENOMIC DNA]</scope>
    <source>
        <strain evidence="7 8">22506_14_FS</strain>
    </source>
</reference>
<evidence type="ECO:0000256" key="3">
    <source>
        <dbReference type="ARBA" id="ARBA00023163"/>
    </source>
</evidence>
<protein>
    <submittedName>
        <fullName evidence="7">Response regulator</fullName>
    </submittedName>
</protein>